<feature type="region of interest" description="Disordered" evidence="1">
    <location>
        <begin position="1"/>
        <end position="30"/>
    </location>
</feature>
<evidence type="ECO:0008006" key="5">
    <source>
        <dbReference type="Google" id="ProtNLM"/>
    </source>
</evidence>
<evidence type="ECO:0000313" key="4">
    <source>
        <dbReference type="Proteomes" id="UP000642819"/>
    </source>
</evidence>
<sequence>MTAGQGPEDARQRTGGGDESPEQPSPEQLARQVAAGAGVRRRDDGQVDVLATVGGVRGLAEAIGPGLVFIVAFTATQQLDIALIGALGIAVVFAVLRLIQRQSLTQALAGLAGVVICALFSRTSGEARGFYVPGFLTNVAYGAALVVSILVKWPLMGVVFGFIRGEGLDWRQAPGRIRAYAIATWIIVAVFAARLAVQLPLYYASADDDGALTALGSARLIMGVPLYAMGLWVAWMISRPRN</sequence>
<gene>
    <name evidence="3" type="ORF">GCM10008096_05050</name>
</gene>
<dbReference type="InterPro" id="IPR016566">
    <property type="entry name" value="UCP010219"/>
</dbReference>
<protein>
    <recommendedName>
        <fullName evidence="5">DUF3159 domain-containing protein</fullName>
    </recommendedName>
</protein>
<keyword evidence="2" id="KW-0812">Transmembrane</keyword>
<evidence type="ECO:0000256" key="2">
    <source>
        <dbReference type="SAM" id="Phobius"/>
    </source>
</evidence>
<feature type="transmembrane region" description="Helical" evidence="2">
    <location>
        <begin position="217"/>
        <end position="237"/>
    </location>
</feature>
<keyword evidence="4" id="KW-1185">Reference proteome</keyword>
<comment type="caution">
    <text evidence="3">The sequence shown here is derived from an EMBL/GenBank/DDBJ whole genome shotgun (WGS) entry which is preliminary data.</text>
</comment>
<dbReference type="EMBL" id="BMXK01000002">
    <property type="protein sequence ID" value="GHD01205.1"/>
    <property type="molecule type" value="Genomic_DNA"/>
</dbReference>
<feature type="transmembrane region" description="Helical" evidence="2">
    <location>
        <begin position="81"/>
        <end position="99"/>
    </location>
</feature>
<evidence type="ECO:0000256" key="1">
    <source>
        <dbReference type="SAM" id="MobiDB-lite"/>
    </source>
</evidence>
<dbReference type="RefSeq" id="WP_189348552.1">
    <property type="nucleotide sequence ID" value="NZ_BMXK01000002.1"/>
</dbReference>
<evidence type="ECO:0000313" key="3">
    <source>
        <dbReference type="EMBL" id="GHD01205.1"/>
    </source>
</evidence>
<feature type="transmembrane region" description="Helical" evidence="2">
    <location>
        <begin position="177"/>
        <end position="197"/>
    </location>
</feature>
<dbReference type="Proteomes" id="UP000642819">
    <property type="component" value="Unassembled WGS sequence"/>
</dbReference>
<accession>A0ABQ3GBZ8</accession>
<keyword evidence="2" id="KW-0472">Membrane</keyword>
<proteinExistence type="predicted"/>
<organism evidence="3 4">
    <name type="scientific">Zhihengliuella salsuginis</name>
    <dbReference type="NCBI Taxonomy" id="578222"/>
    <lineage>
        <taxon>Bacteria</taxon>
        <taxon>Bacillati</taxon>
        <taxon>Actinomycetota</taxon>
        <taxon>Actinomycetes</taxon>
        <taxon>Micrococcales</taxon>
        <taxon>Micrococcaceae</taxon>
        <taxon>Zhihengliuella</taxon>
    </lineage>
</organism>
<dbReference type="PIRSF" id="PIRSF010219">
    <property type="entry name" value="UCP010219"/>
    <property type="match status" value="1"/>
</dbReference>
<feature type="transmembrane region" description="Helical" evidence="2">
    <location>
        <begin position="104"/>
        <end position="121"/>
    </location>
</feature>
<feature type="transmembrane region" description="Helical" evidence="2">
    <location>
        <begin position="49"/>
        <end position="75"/>
    </location>
</feature>
<name>A0ABQ3GBZ8_9MICC</name>
<feature type="transmembrane region" description="Helical" evidence="2">
    <location>
        <begin position="141"/>
        <end position="165"/>
    </location>
</feature>
<dbReference type="Pfam" id="PF11361">
    <property type="entry name" value="DUF3159"/>
    <property type="match status" value="1"/>
</dbReference>
<keyword evidence="2" id="KW-1133">Transmembrane helix</keyword>
<reference evidence="4" key="1">
    <citation type="journal article" date="2019" name="Int. J. Syst. Evol. Microbiol.">
        <title>The Global Catalogue of Microorganisms (GCM) 10K type strain sequencing project: providing services to taxonomists for standard genome sequencing and annotation.</title>
        <authorList>
            <consortium name="The Broad Institute Genomics Platform"/>
            <consortium name="The Broad Institute Genome Sequencing Center for Infectious Disease"/>
            <person name="Wu L."/>
            <person name="Ma J."/>
        </authorList>
    </citation>
    <scope>NUCLEOTIDE SEQUENCE [LARGE SCALE GENOMIC DNA]</scope>
    <source>
        <strain evidence="4">KCTC 19466</strain>
    </source>
</reference>